<accession>U5CZA6</accession>
<reference evidence="3" key="1">
    <citation type="journal article" date="2013" name="Science">
        <title>The Amborella genome and the evolution of flowering plants.</title>
        <authorList>
            <consortium name="Amborella Genome Project"/>
        </authorList>
    </citation>
    <scope>NUCLEOTIDE SEQUENCE [LARGE SCALE GENOMIC DNA]</scope>
</reference>
<evidence type="ECO:0000256" key="1">
    <source>
        <dbReference type="SAM" id="MobiDB-lite"/>
    </source>
</evidence>
<organism evidence="2 3">
    <name type="scientific">Amborella trichopoda</name>
    <dbReference type="NCBI Taxonomy" id="13333"/>
    <lineage>
        <taxon>Eukaryota</taxon>
        <taxon>Viridiplantae</taxon>
        <taxon>Streptophyta</taxon>
        <taxon>Embryophyta</taxon>
        <taxon>Tracheophyta</taxon>
        <taxon>Spermatophyta</taxon>
        <taxon>Magnoliopsida</taxon>
        <taxon>Amborellales</taxon>
        <taxon>Amborellaceae</taxon>
        <taxon>Amborella</taxon>
    </lineage>
</organism>
<dbReference type="AlphaFoldDB" id="U5CZA6"/>
<gene>
    <name evidence="2" type="ORF">AMTR_s00036p00085800</name>
</gene>
<dbReference type="EMBL" id="KI392503">
    <property type="protein sequence ID" value="ERN15315.1"/>
    <property type="molecule type" value="Genomic_DNA"/>
</dbReference>
<protein>
    <submittedName>
        <fullName evidence="2">Uncharacterized protein</fullName>
    </submittedName>
</protein>
<feature type="region of interest" description="Disordered" evidence="1">
    <location>
        <begin position="1"/>
        <end position="23"/>
    </location>
</feature>
<feature type="compositionally biased region" description="Polar residues" evidence="1">
    <location>
        <begin position="80"/>
        <end position="91"/>
    </location>
</feature>
<dbReference type="Proteomes" id="UP000017836">
    <property type="component" value="Unassembled WGS sequence"/>
</dbReference>
<keyword evidence="3" id="KW-1185">Reference proteome</keyword>
<dbReference type="Gramene" id="ERN15315">
    <property type="protein sequence ID" value="ERN15315"/>
    <property type="gene ID" value="AMTR_s00036p00085800"/>
</dbReference>
<feature type="region of interest" description="Disordered" evidence="1">
    <location>
        <begin position="68"/>
        <end position="108"/>
    </location>
</feature>
<name>U5CZA6_AMBTC</name>
<proteinExistence type="predicted"/>
<sequence length="149" mass="15885">MFIGDASAADSSPEARDLPDSRVTLWPPVPLQIPTNAHPHACGLTVDRSPTLVTVRLLTVPQLVRKPSADLLPDSRKPPENSQTLAKNSGGASAVPPSPFSHFFGTPKPQQVKPGLAETAIARSFSQTRLCTCNSCLQPSNGFSLEVYL</sequence>
<dbReference type="HOGENOM" id="CLU_1752181_0_0_1"/>
<evidence type="ECO:0000313" key="2">
    <source>
        <dbReference type="EMBL" id="ERN15315.1"/>
    </source>
</evidence>
<evidence type="ECO:0000313" key="3">
    <source>
        <dbReference type="Proteomes" id="UP000017836"/>
    </source>
</evidence>